<dbReference type="Proteomes" id="UP001439008">
    <property type="component" value="Unassembled WGS sequence"/>
</dbReference>
<proteinExistence type="predicted"/>
<gene>
    <name evidence="1" type="ORF">MHBO_004775</name>
</gene>
<evidence type="ECO:0000313" key="1">
    <source>
        <dbReference type="EMBL" id="MES1923233.1"/>
    </source>
</evidence>
<sequence>MECVGGGKCLKEETIQTQNLERNECLTLNPMLKTLNNGGSGDGGYCMGFIHPFNLTIHCSLIYISKEGGG</sequence>
<comment type="caution">
    <text evidence="1">The sequence shown here is derived from an EMBL/GenBank/DDBJ whole genome shotgun (WGS) entry which is preliminary data.</text>
</comment>
<protein>
    <submittedName>
        <fullName evidence="1">Uncharacterized protein</fullName>
    </submittedName>
</protein>
<accession>A0ABV2AU94</accession>
<organism evidence="1 2">
    <name type="scientific">Bonamia ostreae</name>
    <dbReference type="NCBI Taxonomy" id="126728"/>
    <lineage>
        <taxon>Eukaryota</taxon>
        <taxon>Sar</taxon>
        <taxon>Rhizaria</taxon>
        <taxon>Endomyxa</taxon>
        <taxon>Ascetosporea</taxon>
        <taxon>Haplosporida</taxon>
        <taxon>Bonamia</taxon>
    </lineage>
</organism>
<keyword evidence="2" id="KW-1185">Reference proteome</keyword>
<name>A0ABV2AU94_9EUKA</name>
<dbReference type="EMBL" id="JBDODL010005211">
    <property type="protein sequence ID" value="MES1923233.1"/>
    <property type="molecule type" value="Genomic_DNA"/>
</dbReference>
<reference evidence="1 2" key="1">
    <citation type="journal article" date="2024" name="BMC Biol.">
        <title>Comparative genomics of Ascetosporea gives new insight into the evolutionary basis for animal parasitism in Rhizaria.</title>
        <authorList>
            <person name="Hiltunen Thoren M."/>
            <person name="Onut-Brannstrom I."/>
            <person name="Alfjorden A."/>
            <person name="Peckova H."/>
            <person name="Swords F."/>
            <person name="Hooper C."/>
            <person name="Holzer A.S."/>
            <person name="Bass D."/>
            <person name="Burki F."/>
        </authorList>
    </citation>
    <scope>NUCLEOTIDE SEQUENCE [LARGE SCALE GENOMIC DNA]</scope>
    <source>
        <strain evidence="1">20-A016</strain>
    </source>
</reference>
<evidence type="ECO:0000313" key="2">
    <source>
        <dbReference type="Proteomes" id="UP001439008"/>
    </source>
</evidence>